<comment type="cofactor">
    <cofactor evidence="1">
        <name>pyridoxal 5'-phosphate</name>
        <dbReference type="ChEBI" id="CHEBI:597326"/>
    </cofactor>
</comment>
<dbReference type="NCBIfam" id="TIGR01141">
    <property type="entry name" value="hisC"/>
    <property type="match status" value="1"/>
</dbReference>
<name>A0A2H1FGM2_9ARCH</name>
<keyword evidence="5" id="KW-0663">Pyridoxal phosphate</keyword>
<evidence type="ECO:0000256" key="7">
    <source>
        <dbReference type="ARBA" id="ARBA00029440"/>
    </source>
</evidence>
<dbReference type="InterPro" id="IPR015422">
    <property type="entry name" value="PyrdxlP-dep_Trfase_small"/>
</dbReference>
<comment type="pathway">
    <text evidence="7">Amino-acid biosynthesis.</text>
</comment>
<dbReference type="InterPro" id="IPR004839">
    <property type="entry name" value="Aminotransferase_I/II_large"/>
</dbReference>
<keyword evidence="4 9" id="KW-0808">Transferase</keyword>
<evidence type="ECO:0000256" key="1">
    <source>
        <dbReference type="ARBA" id="ARBA00001933"/>
    </source>
</evidence>
<dbReference type="SUPFAM" id="SSF53383">
    <property type="entry name" value="PLP-dependent transferases"/>
    <property type="match status" value="1"/>
</dbReference>
<dbReference type="GO" id="GO:0004400">
    <property type="term" value="F:histidinol-phosphate transaminase activity"/>
    <property type="evidence" value="ECO:0007669"/>
    <property type="project" value="InterPro"/>
</dbReference>
<protein>
    <submittedName>
        <fullName evidence="9">Putative aminotransferase class I and II</fullName>
    </submittedName>
</protein>
<dbReference type="PROSITE" id="PS00105">
    <property type="entry name" value="AA_TRANSFER_CLASS_1"/>
    <property type="match status" value="1"/>
</dbReference>
<evidence type="ECO:0000256" key="4">
    <source>
        <dbReference type="ARBA" id="ARBA00022679"/>
    </source>
</evidence>
<keyword evidence="2 9" id="KW-0032">Aminotransferase</keyword>
<dbReference type="RefSeq" id="WP_157927795.1">
    <property type="nucleotide sequence ID" value="NZ_LT841358.1"/>
</dbReference>
<dbReference type="InterPro" id="IPR015421">
    <property type="entry name" value="PyrdxlP-dep_Trfase_major"/>
</dbReference>
<dbReference type="PANTHER" id="PTHR42885">
    <property type="entry name" value="HISTIDINOL-PHOSPHATE AMINOTRANSFERASE-RELATED"/>
    <property type="match status" value="1"/>
</dbReference>
<dbReference type="OrthoDB" id="39225at2157"/>
<gene>
    <name evidence="9" type="ORF">NCS_11728</name>
</gene>
<dbReference type="EMBL" id="LT841358">
    <property type="protein sequence ID" value="SMH71916.1"/>
    <property type="molecule type" value="Genomic_DNA"/>
</dbReference>
<evidence type="ECO:0000256" key="6">
    <source>
        <dbReference type="ARBA" id="ARBA00023102"/>
    </source>
</evidence>
<evidence type="ECO:0000259" key="8">
    <source>
        <dbReference type="Pfam" id="PF00155"/>
    </source>
</evidence>
<evidence type="ECO:0000256" key="5">
    <source>
        <dbReference type="ARBA" id="ARBA00022898"/>
    </source>
</evidence>
<dbReference type="Pfam" id="PF00155">
    <property type="entry name" value="Aminotran_1_2"/>
    <property type="match status" value="1"/>
</dbReference>
<dbReference type="CDD" id="cd00609">
    <property type="entry name" value="AAT_like"/>
    <property type="match status" value="1"/>
</dbReference>
<organism evidence="9 10">
    <name type="scientific">Candidatus Nitrosotalea okcheonensis</name>
    <dbReference type="NCBI Taxonomy" id="1903276"/>
    <lineage>
        <taxon>Archaea</taxon>
        <taxon>Nitrososphaerota</taxon>
        <taxon>Nitrososphaeria</taxon>
        <taxon>Nitrosotaleales</taxon>
        <taxon>Nitrosotaleaceae</taxon>
        <taxon>Nitrosotalea</taxon>
    </lineage>
</organism>
<keyword evidence="6" id="KW-0368">Histidine biosynthesis</keyword>
<keyword evidence="10" id="KW-1185">Reference proteome</keyword>
<keyword evidence="3" id="KW-0028">Amino-acid biosynthesis</keyword>
<evidence type="ECO:0000256" key="2">
    <source>
        <dbReference type="ARBA" id="ARBA00022576"/>
    </source>
</evidence>
<dbReference type="AlphaFoldDB" id="A0A2H1FGM2"/>
<dbReference type="InterPro" id="IPR015424">
    <property type="entry name" value="PyrdxlP-dep_Trfase"/>
</dbReference>
<dbReference type="InterPro" id="IPR004838">
    <property type="entry name" value="NHTrfase_class1_PyrdxlP-BS"/>
</dbReference>
<dbReference type="Gene3D" id="3.40.640.10">
    <property type="entry name" value="Type I PLP-dependent aspartate aminotransferase-like (Major domain)"/>
    <property type="match status" value="1"/>
</dbReference>
<evidence type="ECO:0000256" key="3">
    <source>
        <dbReference type="ARBA" id="ARBA00022605"/>
    </source>
</evidence>
<sequence length="358" mass="40521">MRIRVEKAIANHKVAAHGGMFSNGLKHSLRLLDFSSNVNPLGFPPKVKNVFKNTSHVSIYPDPNSNNLRIHLQKYTGVPTNQIIVGNGATEIIYNFCATFLRNQKVLIPIPTFSEYESAAKLNGAILYFFKTMNLNKNLSKFQDAISKKNCVFICNPNNPTGVLMKKKNMLKIVESAYDKSAMVFLDECFIELVPDGNESVISHMKEFDNLFILRSLTKSFGLAGLRIGYGLGNKKIIEILQKIKIPWNISGIAQQSSINALSDRSHLPKTLNIIRKESKFLIDSISKIRGFTCYNSDTNFILIKSKTKSKQIQNRLLKKNILIRDCSTFRGLNDDFIRIAVRTHKENLHLIEALRES</sequence>
<dbReference type="PANTHER" id="PTHR42885:SF1">
    <property type="entry name" value="THREONINE-PHOSPHATE DECARBOXYLASE"/>
    <property type="match status" value="1"/>
</dbReference>
<dbReference type="InterPro" id="IPR005861">
    <property type="entry name" value="HisP_aminotrans"/>
</dbReference>
<evidence type="ECO:0000313" key="10">
    <source>
        <dbReference type="Proteomes" id="UP000230607"/>
    </source>
</evidence>
<dbReference type="Gene3D" id="3.90.1150.10">
    <property type="entry name" value="Aspartate Aminotransferase, domain 1"/>
    <property type="match status" value="1"/>
</dbReference>
<evidence type="ECO:0000313" key="9">
    <source>
        <dbReference type="EMBL" id="SMH71916.1"/>
    </source>
</evidence>
<accession>A0A2H1FGM2</accession>
<feature type="domain" description="Aminotransferase class I/classII large" evidence="8">
    <location>
        <begin position="31"/>
        <end position="355"/>
    </location>
</feature>
<dbReference type="GO" id="GO:0000105">
    <property type="term" value="P:L-histidine biosynthetic process"/>
    <property type="evidence" value="ECO:0007669"/>
    <property type="project" value="UniProtKB-KW"/>
</dbReference>
<dbReference type="GO" id="GO:0030170">
    <property type="term" value="F:pyridoxal phosphate binding"/>
    <property type="evidence" value="ECO:0007669"/>
    <property type="project" value="InterPro"/>
</dbReference>
<dbReference type="Proteomes" id="UP000230607">
    <property type="component" value="Chromosome 1"/>
</dbReference>
<proteinExistence type="predicted"/>
<reference evidence="10" key="1">
    <citation type="submission" date="2017-03" db="EMBL/GenBank/DDBJ databases">
        <authorList>
            <person name="Herbold C."/>
        </authorList>
    </citation>
    <scope>NUCLEOTIDE SEQUENCE [LARGE SCALE GENOMIC DNA]</scope>
</reference>